<feature type="domain" description="ABC transmembrane type-1" evidence="8">
    <location>
        <begin position="60"/>
        <end position="242"/>
    </location>
</feature>
<evidence type="ECO:0000259" key="8">
    <source>
        <dbReference type="PROSITE" id="PS50928"/>
    </source>
</evidence>
<dbReference type="RefSeq" id="WP_011196639.1">
    <property type="nucleotide sequence ID" value="NZ_JACSIR010000012.1"/>
</dbReference>
<name>A0A953LIK0_SYMTR</name>
<gene>
    <name evidence="9" type="ORF">CWE10_14310</name>
</gene>
<feature type="transmembrane region" description="Helical" evidence="7">
    <location>
        <begin position="124"/>
        <end position="143"/>
    </location>
</feature>
<proteinExistence type="inferred from homology"/>
<dbReference type="PANTHER" id="PTHR30151:SF0">
    <property type="entry name" value="ABC TRANSPORTER PERMEASE PROTEIN MJ0413-RELATED"/>
    <property type="match status" value="1"/>
</dbReference>
<dbReference type="InterPro" id="IPR035906">
    <property type="entry name" value="MetI-like_sf"/>
</dbReference>
<feature type="transmembrane region" description="Helical" evidence="7">
    <location>
        <begin position="96"/>
        <end position="118"/>
    </location>
</feature>
<keyword evidence="4 7" id="KW-0812">Transmembrane</keyword>
<evidence type="ECO:0000256" key="7">
    <source>
        <dbReference type="RuleBase" id="RU363032"/>
    </source>
</evidence>
<comment type="subcellular location">
    <subcellularLocation>
        <location evidence="1 7">Cell membrane</location>
        <topology evidence="1 7">Multi-pass membrane protein</topology>
    </subcellularLocation>
</comment>
<reference evidence="9" key="1">
    <citation type="submission" date="2017-11" db="EMBL/GenBank/DDBJ databases">
        <title>Three new genomes from thermophilic consortium.</title>
        <authorList>
            <person name="Quaggio R."/>
            <person name="Amgarten D."/>
            <person name="Setubal J.C."/>
        </authorList>
    </citation>
    <scope>NUCLEOTIDE SEQUENCE</scope>
    <source>
        <strain evidence="9">ZCTH01-B2</strain>
    </source>
</reference>
<evidence type="ECO:0000256" key="3">
    <source>
        <dbReference type="ARBA" id="ARBA00022475"/>
    </source>
</evidence>
<feature type="transmembrane region" description="Helical" evidence="7">
    <location>
        <begin position="215"/>
        <end position="238"/>
    </location>
</feature>
<dbReference type="PROSITE" id="PS50928">
    <property type="entry name" value="ABC_TM1"/>
    <property type="match status" value="1"/>
</dbReference>
<feature type="transmembrane region" description="Helical" evidence="7">
    <location>
        <begin position="164"/>
        <end position="195"/>
    </location>
</feature>
<evidence type="ECO:0000256" key="2">
    <source>
        <dbReference type="ARBA" id="ARBA00022448"/>
    </source>
</evidence>
<evidence type="ECO:0000256" key="1">
    <source>
        <dbReference type="ARBA" id="ARBA00004651"/>
    </source>
</evidence>
<sequence length="253" mass="27537">MPRYRWYHYAVALAILALAWEGLAIWLNIWRGVAAFPRLGPAVAAFLEGVKPGGPLVEHFLASAYRVIASTLISLALGVPLGLYLGRSGGPVGSVLVYLTYPVPKVVFLPVIMVVLGIGDESKIFLITLVIFFQILVTVKDAAANVPRGLIRSVQSLGGGEAQIYRHVILPAALPAIFTALRLSTGTAVAVLFFAETYATRRGLGSYVWDAWSMHAYSKMFAGVMAMALMGFGFYVVLDIAERYLCPWAEKQR</sequence>
<accession>A0A953LIK0</accession>
<evidence type="ECO:0000256" key="5">
    <source>
        <dbReference type="ARBA" id="ARBA00022989"/>
    </source>
</evidence>
<evidence type="ECO:0000313" key="10">
    <source>
        <dbReference type="Proteomes" id="UP000732377"/>
    </source>
</evidence>
<protein>
    <submittedName>
        <fullName evidence="9">ABC transporter permease</fullName>
    </submittedName>
</protein>
<evidence type="ECO:0000256" key="4">
    <source>
        <dbReference type="ARBA" id="ARBA00022692"/>
    </source>
</evidence>
<evidence type="ECO:0000256" key="6">
    <source>
        <dbReference type="ARBA" id="ARBA00023136"/>
    </source>
</evidence>
<dbReference type="EMBL" id="PIUK01000168">
    <property type="protein sequence ID" value="MBY6277356.1"/>
    <property type="molecule type" value="Genomic_DNA"/>
</dbReference>
<dbReference type="Proteomes" id="UP000732377">
    <property type="component" value="Unassembled WGS sequence"/>
</dbReference>
<dbReference type="GO" id="GO:0005886">
    <property type="term" value="C:plasma membrane"/>
    <property type="evidence" value="ECO:0007669"/>
    <property type="project" value="UniProtKB-SubCell"/>
</dbReference>
<evidence type="ECO:0000313" key="9">
    <source>
        <dbReference type="EMBL" id="MBY6277356.1"/>
    </source>
</evidence>
<keyword evidence="5 7" id="KW-1133">Transmembrane helix</keyword>
<dbReference type="PANTHER" id="PTHR30151">
    <property type="entry name" value="ALKANE SULFONATE ABC TRANSPORTER-RELATED, MEMBRANE SUBUNIT"/>
    <property type="match status" value="1"/>
</dbReference>
<dbReference type="OMA" id="MSWIFAS"/>
<dbReference type="Gene3D" id="1.10.3720.10">
    <property type="entry name" value="MetI-like"/>
    <property type="match status" value="1"/>
</dbReference>
<dbReference type="Pfam" id="PF00528">
    <property type="entry name" value="BPD_transp_1"/>
    <property type="match status" value="1"/>
</dbReference>
<feature type="transmembrane region" description="Helical" evidence="7">
    <location>
        <begin position="7"/>
        <end position="29"/>
    </location>
</feature>
<dbReference type="GO" id="GO:0055085">
    <property type="term" value="P:transmembrane transport"/>
    <property type="evidence" value="ECO:0007669"/>
    <property type="project" value="InterPro"/>
</dbReference>
<dbReference type="InterPro" id="IPR000515">
    <property type="entry name" value="MetI-like"/>
</dbReference>
<feature type="transmembrane region" description="Helical" evidence="7">
    <location>
        <begin position="64"/>
        <end position="84"/>
    </location>
</feature>
<keyword evidence="2 7" id="KW-0813">Transport</keyword>
<dbReference type="AlphaFoldDB" id="A0A953LIK0"/>
<comment type="caution">
    <text evidence="9">The sequence shown here is derived from an EMBL/GenBank/DDBJ whole genome shotgun (WGS) entry which is preliminary data.</text>
</comment>
<keyword evidence="6 7" id="KW-0472">Membrane</keyword>
<keyword evidence="3" id="KW-1003">Cell membrane</keyword>
<comment type="similarity">
    <text evidence="7">Belongs to the binding-protein-dependent transport system permease family.</text>
</comment>
<organism evidence="9 10">
    <name type="scientific">Symbiobacterium thermophilum</name>
    <dbReference type="NCBI Taxonomy" id="2734"/>
    <lineage>
        <taxon>Bacteria</taxon>
        <taxon>Bacillati</taxon>
        <taxon>Bacillota</taxon>
        <taxon>Clostridia</taxon>
        <taxon>Eubacteriales</taxon>
        <taxon>Symbiobacteriaceae</taxon>
        <taxon>Symbiobacterium</taxon>
    </lineage>
</organism>
<dbReference type="SUPFAM" id="SSF161098">
    <property type="entry name" value="MetI-like"/>
    <property type="match status" value="1"/>
</dbReference>
<dbReference type="CDD" id="cd06261">
    <property type="entry name" value="TM_PBP2"/>
    <property type="match status" value="1"/>
</dbReference>